<dbReference type="RefSeq" id="WP_007172327.1">
    <property type="nucleotide sequence ID" value="NZ_JACKSS010000170.1"/>
</dbReference>
<feature type="region of interest" description="Disordered" evidence="1">
    <location>
        <begin position="55"/>
        <end position="75"/>
    </location>
</feature>
<evidence type="ECO:0000313" key="3">
    <source>
        <dbReference type="EMBL" id="ORW21872.1"/>
    </source>
</evidence>
<dbReference type="OrthoDB" id="9894418at2"/>
<keyword evidence="2" id="KW-0472">Membrane</keyword>
<gene>
    <name evidence="3" type="ORF">AWC17_05850</name>
</gene>
<keyword evidence="2" id="KW-0812">Transmembrane</keyword>
<comment type="caution">
    <text evidence="3">The sequence shown here is derived from an EMBL/GenBank/DDBJ whole genome shotgun (WGS) entry which is preliminary data.</text>
</comment>
<reference evidence="3 4" key="1">
    <citation type="submission" date="2016-01" db="EMBL/GenBank/DDBJ databases">
        <title>The new phylogeny of the genus Mycobacterium.</title>
        <authorList>
            <person name="Tarcisio F."/>
            <person name="Conor M."/>
            <person name="Antonella G."/>
            <person name="Elisabetta G."/>
            <person name="Giulia F.S."/>
            <person name="Sara T."/>
            <person name="Anna F."/>
            <person name="Clotilde B."/>
            <person name="Roberto B."/>
            <person name="Veronica D.S."/>
            <person name="Fabio R."/>
            <person name="Monica P."/>
            <person name="Olivier J."/>
            <person name="Enrico T."/>
            <person name="Nicola S."/>
        </authorList>
    </citation>
    <scope>NUCLEOTIDE SEQUENCE [LARGE SCALE GENOMIC DNA]</scope>
    <source>
        <strain evidence="3 4">DSM 44803</strain>
    </source>
</reference>
<accession>A0A1X1ZEX1</accession>
<keyword evidence="2" id="KW-1133">Transmembrane helix</keyword>
<organism evidence="3 4">
    <name type="scientific">Mycobacterium nebraskense</name>
    <dbReference type="NCBI Taxonomy" id="244292"/>
    <lineage>
        <taxon>Bacteria</taxon>
        <taxon>Bacillati</taxon>
        <taxon>Actinomycetota</taxon>
        <taxon>Actinomycetes</taxon>
        <taxon>Mycobacteriales</taxon>
        <taxon>Mycobacteriaceae</taxon>
        <taxon>Mycobacterium</taxon>
    </lineage>
</organism>
<keyword evidence="4" id="KW-1185">Reference proteome</keyword>
<evidence type="ECO:0000256" key="2">
    <source>
        <dbReference type="SAM" id="Phobius"/>
    </source>
</evidence>
<dbReference type="Proteomes" id="UP000193781">
    <property type="component" value="Unassembled WGS sequence"/>
</dbReference>
<name>A0A1X1ZEX1_9MYCO</name>
<sequence>MSLLHFLDRHHLLVPILIAPSVLLCAVYVYRRVWASLIWTTVLTAALVFAAPPLAHGHDREFGPVVPNSQFGPDR</sequence>
<protein>
    <submittedName>
        <fullName evidence="3">Uncharacterized protein</fullName>
    </submittedName>
</protein>
<dbReference type="AlphaFoldDB" id="A0A1X1ZEX1"/>
<dbReference type="GeneID" id="29696721"/>
<proteinExistence type="predicted"/>
<feature type="transmembrane region" description="Helical" evidence="2">
    <location>
        <begin position="12"/>
        <end position="30"/>
    </location>
</feature>
<dbReference type="EMBL" id="LQPH01000125">
    <property type="protein sequence ID" value="ORW21872.1"/>
    <property type="molecule type" value="Genomic_DNA"/>
</dbReference>
<evidence type="ECO:0000256" key="1">
    <source>
        <dbReference type="SAM" id="MobiDB-lite"/>
    </source>
</evidence>
<evidence type="ECO:0000313" key="4">
    <source>
        <dbReference type="Proteomes" id="UP000193781"/>
    </source>
</evidence>
<feature type="transmembrane region" description="Helical" evidence="2">
    <location>
        <begin position="36"/>
        <end position="55"/>
    </location>
</feature>